<organism evidence="10">
    <name type="scientific">Serratia fonticola</name>
    <dbReference type="NCBI Taxonomy" id="47917"/>
    <lineage>
        <taxon>Bacteria</taxon>
        <taxon>Pseudomonadati</taxon>
        <taxon>Pseudomonadota</taxon>
        <taxon>Gammaproteobacteria</taxon>
        <taxon>Enterobacterales</taxon>
        <taxon>Yersiniaceae</taxon>
        <taxon>Serratia</taxon>
    </lineage>
</organism>
<evidence type="ECO:0000313" key="10">
    <source>
        <dbReference type="EMBL" id="VTR44290.1"/>
    </source>
</evidence>
<protein>
    <recommendedName>
        <fullName evidence="2">chitinase</fullName>
        <ecNumber evidence="2">3.2.1.14</ecNumber>
    </recommendedName>
</protein>
<keyword evidence="6" id="KW-0119">Carbohydrate metabolism</keyword>
<dbReference type="GO" id="GO:0000272">
    <property type="term" value="P:polysaccharide catabolic process"/>
    <property type="evidence" value="ECO:0007669"/>
    <property type="project" value="UniProtKB-KW"/>
</dbReference>
<dbReference type="InterPro" id="IPR017853">
    <property type="entry name" value="GH"/>
</dbReference>
<dbReference type="RefSeq" id="WP_024485389.1">
    <property type="nucleotide sequence ID" value="NZ_CAMKUH010000002.1"/>
</dbReference>
<dbReference type="InterPro" id="IPR050314">
    <property type="entry name" value="Glycosyl_Hydrlase_18"/>
</dbReference>
<dbReference type="SUPFAM" id="SSF51445">
    <property type="entry name" value="(Trans)glycosidases"/>
    <property type="match status" value="1"/>
</dbReference>
<evidence type="ECO:0000256" key="2">
    <source>
        <dbReference type="ARBA" id="ARBA00012729"/>
    </source>
</evidence>
<dbReference type="GeneID" id="30322929"/>
<comment type="similarity">
    <text evidence="8">Belongs to the glycosyl hydrolase 18 family.</text>
</comment>
<dbReference type="CDD" id="cd06548">
    <property type="entry name" value="GH18_chitinase"/>
    <property type="match status" value="1"/>
</dbReference>
<keyword evidence="5 7" id="KW-0326">Glycosidase</keyword>
<dbReference type="KEGG" id="sfw:WN53_22355"/>
<dbReference type="SMART" id="SM00636">
    <property type="entry name" value="Glyco_18"/>
    <property type="match status" value="1"/>
</dbReference>
<evidence type="ECO:0000256" key="3">
    <source>
        <dbReference type="ARBA" id="ARBA00022801"/>
    </source>
</evidence>
<evidence type="ECO:0000256" key="5">
    <source>
        <dbReference type="ARBA" id="ARBA00023295"/>
    </source>
</evidence>
<keyword evidence="4" id="KW-0146">Chitin degradation</keyword>
<proteinExistence type="inferred from homology"/>
<evidence type="ECO:0000256" key="7">
    <source>
        <dbReference type="RuleBase" id="RU000489"/>
    </source>
</evidence>
<comment type="catalytic activity">
    <reaction evidence="1">
        <text>Random endo-hydrolysis of N-acetyl-beta-D-glucosaminide (1-&gt;4)-beta-linkages in chitin and chitodextrins.</text>
        <dbReference type="EC" id="3.2.1.14"/>
    </reaction>
</comment>
<dbReference type="InterPro" id="IPR029070">
    <property type="entry name" value="Chitinase_insertion_sf"/>
</dbReference>
<dbReference type="STRING" id="47917.AV650_18190"/>
<dbReference type="InterPro" id="IPR001579">
    <property type="entry name" value="Glyco_hydro_18_chit_AS"/>
</dbReference>
<dbReference type="PANTHER" id="PTHR11177:SF317">
    <property type="entry name" value="CHITINASE 12-RELATED"/>
    <property type="match status" value="1"/>
</dbReference>
<dbReference type="EMBL" id="CABEEZ010000110">
    <property type="protein sequence ID" value="VTR44290.1"/>
    <property type="molecule type" value="Genomic_DNA"/>
</dbReference>
<dbReference type="PROSITE" id="PS51910">
    <property type="entry name" value="GH18_2"/>
    <property type="match status" value="1"/>
</dbReference>
<dbReference type="GO" id="GO:0006032">
    <property type="term" value="P:chitin catabolic process"/>
    <property type="evidence" value="ECO:0007669"/>
    <property type="project" value="UniProtKB-KW"/>
</dbReference>
<evidence type="ECO:0000256" key="4">
    <source>
        <dbReference type="ARBA" id="ARBA00023024"/>
    </source>
</evidence>
<dbReference type="Pfam" id="PF00704">
    <property type="entry name" value="Glyco_hydro_18"/>
    <property type="match status" value="1"/>
</dbReference>
<reference evidence="10" key="1">
    <citation type="submission" date="2019-05" db="EMBL/GenBank/DDBJ databases">
        <authorList>
            <consortium name="Pathogen Informatics"/>
        </authorList>
    </citation>
    <scope>NUCLEOTIDE SEQUENCE [LARGE SCALE GENOMIC DNA]</scope>
    <source>
        <strain evidence="10">NCTC12965</strain>
    </source>
</reference>
<dbReference type="AlphaFoldDB" id="A0A0F7HGS7"/>
<accession>A0A0F7HGS7</accession>
<dbReference type="Gene3D" id="3.10.50.10">
    <property type="match status" value="1"/>
</dbReference>
<gene>
    <name evidence="10" type="primary">chiA1</name>
    <name evidence="10" type="ORF">NCTC12965_05085</name>
</gene>
<dbReference type="GO" id="GO:0008843">
    <property type="term" value="F:endochitinase activity"/>
    <property type="evidence" value="ECO:0007669"/>
    <property type="project" value="UniProtKB-EC"/>
</dbReference>
<dbReference type="PROSITE" id="PS01095">
    <property type="entry name" value="GH18_1"/>
    <property type="match status" value="1"/>
</dbReference>
<keyword evidence="6" id="KW-0624">Polysaccharide degradation</keyword>
<dbReference type="GO" id="GO:0008061">
    <property type="term" value="F:chitin binding"/>
    <property type="evidence" value="ECO:0007669"/>
    <property type="project" value="InterPro"/>
</dbReference>
<evidence type="ECO:0000256" key="6">
    <source>
        <dbReference type="ARBA" id="ARBA00023326"/>
    </source>
</evidence>
<dbReference type="Gene3D" id="3.20.20.80">
    <property type="entry name" value="Glycosidases"/>
    <property type="match status" value="1"/>
</dbReference>
<keyword evidence="3 7" id="KW-0378">Hydrolase</keyword>
<dbReference type="EC" id="3.2.1.14" evidence="2"/>
<name>A0A0F7HGS7_SERFO</name>
<dbReference type="InterPro" id="IPR011583">
    <property type="entry name" value="Chitinase_II/V-like_cat"/>
</dbReference>
<evidence type="ECO:0000256" key="1">
    <source>
        <dbReference type="ARBA" id="ARBA00000822"/>
    </source>
</evidence>
<feature type="domain" description="GH18" evidence="9">
    <location>
        <begin position="29"/>
        <end position="422"/>
    </location>
</feature>
<dbReference type="PANTHER" id="PTHR11177">
    <property type="entry name" value="CHITINASE"/>
    <property type="match status" value="1"/>
</dbReference>
<sequence length="426" mass="47017">MALTRKLLPLLVAVQLGMAGASIAHAAPYLSVGYFNGGGDVTAGPGGDINQLDVSQITHLNYSFGLIYNAEKEETNPALKDPSRLHQIYLSPKVEADLKRLPVLRQQNPALKVLLSVGGWGARGFSGAAATPESRAVFIRSVQEVIAKYQLDGIDLDWEYPVNGAWGLVESQPADKANFTTLLSELHQELGKEKLLTIAVGANVKSPQEWVDVKAIAPYLDYINLMTYDMAYGTQYFNSNLYDSKQWPTVAAADKYSADYVVNNYLAAGLKPAQLNLGIGFYGRVPKRATEPGIDWDVADAAKHPVTQPYFTAREKDVFKSLGVDLDKDSYIKYNDIVNKMLKDPQRRFTAHWDNEAKVPYLMMKSTEGKPLFAISYENPRSVAIKAEYIKSKGLGGAMFWEYGADDNNRLAHQLAESLGLSPQKQ</sequence>
<evidence type="ECO:0000259" key="9">
    <source>
        <dbReference type="PROSITE" id="PS51910"/>
    </source>
</evidence>
<dbReference type="InterPro" id="IPR001223">
    <property type="entry name" value="Glyco_hydro18_cat"/>
</dbReference>
<evidence type="ECO:0000256" key="8">
    <source>
        <dbReference type="RuleBase" id="RU004453"/>
    </source>
</evidence>